<organism evidence="1 3">
    <name type="scientific">Didymodactylos carnosus</name>
    <dbReference type="NCBI Taxonomy" id="1234261"/>
    <lineage>
        <taxon>Eukaryota</taxon>
        <taxon>Metazoa</taxon>
        <taxon>Spiralia</taxon>
        <taxon>Gnathifera</taxon>
        <taxon>Rotifera</taxon>
        <taxon>Eurotatoria</taxon>
        <taxon>Bdelloidea</taxon>
        <taxon>Philodinida</taxon>
        <taxon>Philodinidae</taxon>
        <taxon>Didymodactylos</taxon>
    </lineage>
</organism>
<evidence type="ECO:0000313" key="3">
    <source>
        <dbReference type="Proteomes" id="UP000677228"/>
    </source>
</evidence>
<comment type="caution">
    <text evidence="1">The sequence shown here is derived from an EMBL/GenBank/DDBJ whole genome shotgun (WGS) entry which is preliminary data.</text>
</comment>
<proteinExistence type="predicted"/>
<gene>
    <name evidence="1" type="ORF">OVA965_LOCUS5651</name>
    <name evidence="2" type="ORF">TMI583_LOCUS5646</name>
</gene>
<accession>A0A8S2D1T8</accession>
<protein>
    <submittedName>
        <fullName evidence="1">Uncharacterized protein</fullName>
    </submittedName>
</protein>
<evidence type="ECO:0000313" key="1">
    <source>
        <dbReference type="EMBL" id="CAF0821098.1"/>
    </source>
</evidence>
<sequence length="133" mass="15699">MFHLISAWMPTHLIHTKPAYANITQFLDYYHHKYSPFGQFSSHMYSHHCNVMSRTINYLEGRHSRMKKHINAPHPNIYVFIDLLQKEQSLAPLARIRDDMGASAPKRTKKKIITDCLVKLWQRYDDGLIFQVS</sequence>
<dbReference type="AlphaFoldDB" id="A0A8S2D1T8"/>
<reference evidence="1" key="1">
    <citation type="submission" date="2021-02" db="EMBL/GenBank/DDBJ databases">
        <authorList>
            <person name="Nowell W R."/>
        </authorList>
    </citation>
    <scope>NUCLEOTIDE SEQUENCE</scope>
</reference>
<dbReference type="EMBL" id="CAJOBA010001613">
    <property type="protein sequence ID" value="CAF3605343.1"/>
    <property type="molecule type" value="Genomic_DNA"/>
</dbReference>
<dbReference type="Proteomes" id="UP000682733">
    <property type="component" value="Unassembled WGS sequence"/>
</dbReference>
<evidence type="ECO:0000313" key="2">
    <source>
        <dbReference type="EMBL" id="CAF3605343.1"/>
    </source>
</evidence>
<dbReference type="Proteomes" id="UP000677228">
    <property type="component" value="Unassembled WGS sequence"/>
</dbReference>
<name>A0A8S2D1T8_9BILA</name>
<dbReference type="EMBL" id="CAJNOK010001614">
    <property type="protein sequence ID" value="CAF0821098.1"/>
    <property type="molecule type" value="Genomic_DNA"/>
</dbReference>